<dbReference type="PANTHER" id="PTHR43280:SF2">
    <property type="entry name" value="HTH-TYPE TRANSCRIPTIONAL REGULATOR EXSA"/>
    <property type="match status" value="1"/>
</dbReference>
<protein>
    <recommendedName>
        <fullName evidence="5">HTH araC/xylS-type domain-containing protein</fullName>
    </recommendedName>
</protein>
<dbReference type="PROSITE" id="PS01124">
    <property type="entry name" value="HTH_ARAC_FAMILY_2"/>
    <property type="match status" value="1"/>
</dbReference>
<evidence type="ECO:0000313" key="7">
    <source>
        <dbReference type="Proteomes" id="UP001501585"/>
    </source>
</evidence>
<feature type="region of interest" description="Disordered" evidence="4">
    <location>
        <begin position="173"/>
        <end position="192"/>
    </location>
</feature>
<comment type="caution">
    <text evidence="6">The sequence shown here is derived from an EMBL/GenBank/DDBJ whole genome shotgun (WGS) entry which is preliminary data.</text>
</comment>
<dbReference type="InterPro" id="IPR018060">
    <property type="entry name" value="HTH_AraC"/>
</dbReference>
<feature type="domain" description="HTH araC/xylS-type" evidence="5">
    <location>
        <begin position="237"/>
        <end position="336"/>
    </location>
</feature>
<evidence type="ECO:0000256" key="3">
    <source>
        <dbReference type="ARBA" id="ARBA00023163"/>
    </source>
</evidence>
<dbReference type="Pfam" id="PF03358">
    <property type="entry name" value="FMN_red"/>
    <property type="match status" value="1"/>
</dbReference>
<dbReference type="InterPro" id="IPR009057">
    <property type="entry name" value="Homeodomain-like_sf"/>
</dbReference>
<dbReference type="InterPro" id="IPR005025">
    <property type="entry name" value="FMN_Rdtase-like_dom"/>
</dbReference>
<dbReference type="InterPro" id="IPR018062">
    <property type="entry name" value="HTH_AraC-typ_CS"/>
</dbReference>
<proteinExistence type="predicted"/>
<dbReference type="Gene3D" id="1.10.10.60">
    <property type="entry name" value="Homeodomain-like"/>
    <property type="match status" value="2"/>
</dbReference>
<evidence type="ECO:0000256" key="1">
    <source>
        <dbReference type="ARBA" id="ARBA00023015"/>
    </source>
</evidence>
<dbReference type="PANTHER" id="PTHR43280">
    <property type="entry name" value="ARAC-FAMILY TRANSCRIPTIONAL REGULATOR"/>
    <property type="match status" value="1"/>
</dbReference>
<dbReference type="Gene3D" id="3.40.50.360">
    <property type="match status" value="1"/>
</dbReference>
<keyword evidence="1" id="KW-0805">Transcription regulation</keyword>
<organism evidence="6 7">
    <name type="scientific">Nocardiopsis rhodophaea</name>
    <dbReference type="NCBI Taxonomy" id="280238"/>
    <lineage>
        <taxon>Bacteria</taxon>
        <taxon>Bacillati</taxon>
        <taxon>Actinomycetota</taxon>
        <taxon>Actinomycetes</taxon>
        <taxon>Streptosporangiales</taxon>
        <taxon>Nocardiopsidaceae</taxon>
        <taxon>Nocardiopsis</taxon>
    </lineage>
</organism>
<accession>A0ABP5DSW7</accession>
<evidence type="ECO:0000313" key="6">
    <source>
        <dbReference type="EMBL" id="GAA1985787.1"/>
    </source>
</evidence>
<keyword evidence="7" id="KW-1185">Reference proteome</keyword>
<reference evidence="7" key="1">
    <citation type="journal article" date="2019" name="Int. J. Syst. Evol. Microbiol.">
        <title>The Global Catalogue of Microorganisms (GCM) 10K type strain sequencing project: providing services to taxonomists for standard genome sequencing and annotation.</title>
        <authorList>
            <consortium name="The Broad Institute Genomics Platform"/>
            <consortium name="The Broad Institute Genome Sequencing Center for Infectious Disease"/>
            <person name="Wu L."/>
            <person name="Ma J."/>
        </authorList>
    </citation>
    <scope>NUCLEOTIDE SEQUENCE [LARGE SCALE GENOMIC DNA]</scope>
    <source>
        <strain evidence="7">JCM 15313</strain>
    </source>
</reference>
<evidence type="ECO:0000256" key="2">
    <source>
        <dbReference type="ARBA" id="ARBA00023125"/>
    </source>
</evidence>
<dbReference type="PRINTS" id="PR00032">
    <property type="entry name" value="HTHARAC"/>
</dbReference>
<name>A0ABP5DSW7_9ACTN</name>
<dbReference type="SUPFAM" id="SSF46689">
    <property type="entry name" value="Homeodomain-like"/>
    <property type="match status" value="2"/>
</dbReference>
<dbReference type="Pfam" id="PF12833">
    <property type="entry name" value="HTH_18"/>
    <property type="match status" value="1"/>
</dbReference>
<dbReference type="SUPFAM" id="SSF52218">
    <property type="entry name" value="Flavoproteins"/>
    <property type="match status" value="1"/>
</dbReference>
<dbReference type="InterPro" id="IPR029039">
    <property type="entry name" value="Flavoprotein-like_sf"/>
</dbReference>
<feature type="compositionally biased region" description="Low complexity" evidence="4">
    <location>
        <begin position="175"/>
        <end position="186"/>
    </location>
</feature>
<evidence type="ECO:0000256" key="4">
    <source>
        <dbReference type="SAM" id="MobiDB-lite"/>
    </source>
</evidence>
<dbReference type="InterPro" id="IPR020449">
    <property type="entry name" value="Tscrpt_reg_AraC-type_HTH"/>
</dbReference>
<evidence type="ECO:0000259" key="5">
    <source>
        <dbReference type="PROSITE" id="PS01124"/>
    </source>
</evidence>
<dbReference type="EMBL" id="BAAAPC010000003">
    <property type="protein sequence ID" value="GAA1985787.1"/>
    <property type="molecule type" value="Genomic_DNA"/>
</dbReference>
<gene>
    <name evidence="6" type="ORF">GCM10009799_09030</name>
</gene>
<keyword evidence="2" id="KW-0238">DNA-binding</keyword>
<dbReference type="Proteomes" id="UP001501585">
    <property type="component" value="Unassembled WGS sequence"/>
</dbReference>
<dbReference type="RefSeq" id="WP_344160333.1">
    <property type="nucleotide sequence ID" value="NZ_BAAAPC010000003.1"/>
</dbReference>
<keyword evidence="3" id="KW-0804">Transcription</keyword>
<sequence length="346" mass="37726">MPVFDDHPRRPRVVILGRDHPDAPDTRILVEETARALRMEGAHPVDPAFDPTADSVLTRVLSGADAMVLATPLVHNSYSGRLKCLLDMLRPRQLGGMPVGLMATTVGDQGMPALDHLQAVVQSLDGRAIPIQVVATGADFAERAGMGRVAGPGLREHIREFCHGLLWPLERRGHPGSASSAPAAGREPSRPDQAEMLRFSEYRSALRVELPETGDGAGAPPGHPGTLLADASCRGIVMAIGFIRENFTDPELSLDAAARAACMSRFHFSRTFKARTGCRYIDFVTRLRLARARRLLAETNDSVSAVCHASGFNDLSHFERTFKRRFAVSPSAYRARHRGQEMIAAR</sequence>
<dbReference type="SMART" id="SM00342">
    <property type="entry name" value="HTH_ARAC"/>
    <property type="match status" value="1"/>
</dbReference>
<dbReference type="PROSITE" id="PS00041">
    <property type="entry name" value="HTH_ARAC_FAMILY_1"/>
    <property type="match status" value="1"/>
</dbReference>